<dbReference type="EnsemblMetazoa" id="Aqu2.1.19319_001">
    <property type="protein sequence ID" value="Aqu2.1.19319_001"/>
    <property type="gene ID" value="Aqu2.1.19319"/>
</dbReference>
<dbReference type="GO" id="GO:0085020">
    <property type="term" value="P:protein K6-linked ubiquitination"/>
    <property type="evidence" value="ECO:0007669"/>
    <property type="project" value="TreeGrafter"/>
</dbReference>
<dbReference type="InterPro" id="IPR002110">
    <property type="entry name" value="Ankyrin_rpt"/>
</dbReference>
<dbReference type="SUPFAM" id="SSF48403">
    <property type="entry name" value="Ankyrin repeat"/>
    <property type="match status" value="1"/>
</dbReference>
<evidence type="ECO:0000256" key="1">
    <source>
        <dbReference type="ARBA" id="ARBA00022737"/>
    </source>
</evidence>
<dbReference type="GO" id="GO:0004842">
    <property type="term" value="F:ubiquitin-protein transferase activity"/>
    <property type="evidence" value="ECO:0007669"/>
    <property type="project" value="TreeGrafter"/>
</dbReference>
<dbReference type="AlphaFoldDB" id="A0A1X7TW16"/>
<sequence>MLQRDGVFEESIFDDLGLPFVKSLFTPRDFLLLLQYLFVVSPIKGSDSTVQRFFMPIVLPPERMSEEQKKAFTAKCDPLVITFNSKLGLFPTLIVSLLSRKEKPYFFIDSRSKNFPQQLRYAVSLYSEDLFGSIFLCDNLKSIEIIFTGLTRDCYTLRQVILECLSASAELLSYDMKALKISALPRCTRKHTILANDSDPHPITISYKETPPVIGCSVETLPVELLNNEKQSRWLLVSSTTSATVSTMIPLAPVQNTVVADTSVADTLPVETAVLNMSHAPLLIKAIRTIVFEWEILGTQLDIEPCMLQQIKYNCRDQSIARPAIKETLIAVWGQYHNIFILDPNILEFICALKSSHNLNWISQLCFIPNIDRNDAINATLSLHKERSLTVPVSLEEEEEEDINEEGIQSQLFNHVRQEVNDGMVQMMLQFKNEMEAMNKEMMSGMKEQLKDQQLWYAARAGHVESMKDALSNGADINGKNPSFLNWTPLHAAAYYNKTESIQWLLSKGATVD</sequence>
<dbReference type="InterPro" id="IPR036770">
    <property type="entry name" value="Ankyrin_rpt-contain_sf"/>
</dbReference>
<dbReference type="PANTHER" id="PTHR24171">
    <property type="entry name" value="ANKYRIN REPEAT DOMAIN-CONTAINING PROTEIN 39-RELATED"/>
    <property type="match status" value="1"/>
</dbReference>
<dbReference type="PROSITE" id="PS50088">
    <property type="entry name" value="ANK_REPEAT"/>
    <property type="match status" value="1"/>
</dbReference>
<protein>
    <submittedName>
        <fullName evidence="4">Uncharacterized protein</fullName>
    </submittedName>
</protein>
<dbReference type="Pfam" id="PF13637">
    <property type="entry name" value="Ank_4"/>
    <property type="match status" value="1"/>
</dbReference>
<organism evidence="4">
    <name type="scientific">Amphimedon queenslandica</name>
    <name type="common">Sponge</name>
    <dbReference type="NCBI Taxonomy" id="400682"/>
    <lineage>
        <taxon>Eukaryota</taxon>
        <taxon>Metazoa</taxon>
        <taxon>Porifera</taxon>
        <taxon>Demospongiae</taxon>
        <taxon>Heteroscleromorpha</taxon>
        <taxon>Haplosclerida</taxon>
        <taxon>Niphatidae</taxon>
        <taxon>Amphimedon</taxon>
    </lineage>
</organism>
<evidence type="ECO:0000256" key="3">
    <source>
        <dbReference type="PROSITE-ProRule" id="PRU00023"/>
    </source>
</evidence>
<dbReference type="PANTHER" id="PTHR24171:SF8">
    <property type="entry name" value="BRCA1-ASSOCIATED RING DOMAIN PROTEIN 1"/>
    <property type="match status" value="1"/>
</dbReference>
<dbReference type="PROSITE" id="PS50297">
    <property type="entry name" value="ANK_REP_REGION"/>
    <property type="match status" value="1"/>
</dbReference>
<dbReference type="Gene3D" id="1.25.40.20">
    <property type="entry name" value="Ankyrin repeat-containing domain"/>
    <property type="match status" value="1"/>
</dbReference>
<accession>A0A1X7TW16</accession>
<feature type="repeat" description="ANK" evidence="3">
    <location>
        <begin position="485"/>
        <end position="513"/>
    </location>
</feature>
<dbReference type="SMART" id="SM00248">
    <property type="entry name" value="ANK"/>
    <property type="match status" value="2"/>
</dbReference>
<keyword evidence="1" id="KW-0677">Repeat</keyword>
<proteinExistence type="predicted"/>
<evidence type="ECO:0000313" key="4">
    <source>
        <dbReference type="EnsemblMetazoa" id="Aqu2.1.19319_001"/>
    </source>
</evidence>
<reference evidence="4" key="1">
    <citation type="submission" date="2017-05" db="UniProtKB">
        <authorList>
            <consortium name="EnsemblMetazoa"/>
        </authorList>
    </citation>
    <scope>IDENTIFICATION</scope>
</reference>
<name>A0A1X7TW16_AMPQE</name>
<dbReference type="OrthoDB" id="5406014at2759"/>
<keyword evidence="2 3" id="KW-0040">ANK repeat</keyword>
<evidence type="ECO:0000256" key="2">
    <source>
        <dbReference type="ARBA" id="ARBA00023043"/>
    </source>
</evidence>
<dbReference type="InParanoid" id="A0A1X7TW16"/>